<dbReference type="SFLD" id="SFLDS00005">
    <property type="entry name" value="Isoprenoid_Synthase_Type_I"/>
    <property type="match status" value="1"/>
</dbReference>
<comment type="cofactor">
    <cofactor evidence="1">
        <name>Mg(2+)</name>
        <dbReference type="ChEBI" id="CHEBI:18420"/>
    </cofactor>
</comment>
<dbReference type="SUPFAM" id="SSF48576">
    <property type="entry name" value="Terpenoid synthases"/>
    <property type="match status" value="1"/>
</dbReference>
<dbReference type="InterPro" id="IPR033749">
    <property type="entry name" value="Polyprenyl_synt_CS"/>
</dbReference>
<evidence type="ECO:0000313" key="9">
    <source>
        <dbReference type="Proteomes" id="UP000242469"/>
    </source>
</evidence>
<dbReference type="OrthoDB" id="9805316at2"/>
<dbReference type="Proteomes" id="UP000242469">
    <property type="component" value="Unassembled WGS sequence"/>
</dbReference>
<dbReference type="GO" id="GO:0008654">
    <property type="term" value="P:phospholipid biosynthetic process"/>
    <property type="evidence" value="ECO:0007669"/>
    <property type="project" value="UniProtKB-ARBA"/>
</dbReference>
<evidence type="ECO:0000256" key="6">
    <source>
        <dbReference type="ARBA" id="ARBA00023229"/>
    </source>
</evidence>
<sequence>MDIQQVLAQYRSRTELQLEQLFQEMASLEPRLPEAMRYGLLNGGKRLRPALVYLSHQLCSTDQPPHALTDRAAVAIECIHSYSLIHDDLPAMDDDDLRRGKPTCHIVFDEATAILAGDALQCLAFEQLSEIIDPTLALRQLKMMKVLARASGRQGMVAGQAFDLGHVGQPLTLEQLQAMHACKTGALITCAVELGALSAGEPEGERLDQLRRFGDLVGLAFQVQDDLLDIEGDTATLGKPQGSDQAQNKPTYPALLGMEGARSKLNQLHQEAVAILTGFGPDAEALIALTDYIVARDH</sequence>
<dbReference type="GO" id="GO:0016114">
    <property type="term" value="P:terpenoid biosynthetic process"/>
    <property type="evidence" value="ECO:0007669"/>
    <property type="project" value="UniProtKB-ARBA"/>
</dbReference>
<keyword evidence="6" id="KW-0414">Isoprene biosynthesis</keyword>
<keyword evidence="4" id="KW-0479">Metal-binding</keyword>
<keyword evidence="3 7" id="KW-0808">Transferase</keyword>
<evidence type="ECO:0000256" key="1">
    <source>
        <dbReference type="ARBA" id="ARBA00001946"/>
    </source>
</evidence>
<dbReference type="InterPro" id="IPR053378">
    <property type="entry name" value="Prenyl_diphosphate_synthase"/>
</dbReference>
<dbReference type="GO" id="GO:0005737">
    <property type="term" value="C:cytoplasm"/>
    <property type="evidence" value="ECO:0007669"/>
    <property type="project" value="UniProtKB-ARBA"/>
</dbReference>
<dbReference type="SFLD" id="SFLDG01017">
    <property type="entry name" value="Polyprenyl_Transferase_Like"/>
    <property type="match status" value="1"/>
</dbReference>
<dbReference type="RefSeq" id="WP_091826824.1">
    <property type="nucleotide sequence ID" value="NZ_FNRJ01000009.1"/>
</dbReference>
<dbReference type="AlphaFoldDB" id="A0A1H4EUF0"/>
<keyword evidence="9" id="KW-1185">Reference proteome</keyword>
<dbReference type="PROSITE" id="PS00723">
    <property type="entry name" value="POLYPRENYL_SYNTHASE_1"/>
    <property type="match status" value="1"/>
</dbReference>
<dbReference type="CDD" id="cd00685">
    <property type="entry name" value="Trans_IPPS_HT"/>
    <property type="match status" value="1"/>
</dbReference>
<dbReference type="Gene3D" id="1.10.600.10">
    <property type="entry name" value="Farnesyl Diphosphate Synthase"/>
    <property type="match status" value="1"/>
</dbReference>
<dbReference type="FunFam" id="1.10.600.10:FF:000001">
    <property type="entry name" value="Geranylgeranyl diphosphate synthase"/>
    <property type="match status" value="1"/>
</dbReference>
<proteinExistence type="inferred from homology"/>
<dbReference type="STRING" id="1122198.SAMN02745729_10961"/>
<organism evidence="8 9">
    <name type="scientific">Marinobacterium iners DSM 11526</name>
    <dbReference type="NCBI Taxonomy" id="1122198"/>
    <lineage>
        <taxon>Bacteria</taxon>
        <taxon>Pseudomonadati</taxon>
        <taxon>Pseudomonadota</taxon>
        <taxon>Gammaproteobacteria</taxon>
        <taxon>Oceanospirillales</taxon>
        <taxon>Oceanospirillaceae</taxon>
        <taxon>Marinobacterium</taxon>
    </lineage>
</organism>
<comment type="similarity">
    <text evidence="2 7">Belongs to the FPP/GGPP synthase family.</text>
</comment>
<accession>A0A1H4EUF0</accession>
<reference evidence="9" key="1">
    <citation type="submission" date="2016-10" db="EMBL/GenBank/DDBJ databases">
        <authorList>
            <person name="Varghese N."/>
            <person name="Submissions S."/>
        </authorList>
    </citation>
    <scope>NUCLEOTIDE SEQUENCE [LARGE SCALE GENOMIC DNA]</scope>
    <source>
        <strain evidence="9">DSM 11526</strain>
    </source>
</reference>
<dbReference type="InterPro" id="IPR000092">
    <property type="entry name" value="Polyprenyl_synt"/>
</dbReference>
<dbReference type="GO" id="GO:0046872">
    <property type="term" value="F:metal ion binding"/>
    <property type="evidence" value="ECO:0007669"/>
    <property type="project" value="UniProtKB-KW"/>
</dbReference>
<dbReference type="NCBIfam" id="NF045485">
    <property type="entry name" value="FPPsyn"/>
    <property type="match status" value="1"/>
</dbReference>
<name>A0A1H4EUF0_9GAMM</name>
<evidence type="ECO:0000256" key="2">
    <source>
        <dbReference type="ARBA" id="ARBA00006706"/>
    </source>
</evidence>
<dbReference type="PANTHER" id="PTHR43281">
    <property type="entry name" value="FARNESYL DIPHOSPHATE SYNTHASE"/>
    <property type="match status" value="1"/>
</dbReference>
<dbReference type="InterPro" id="IPR008949">
    <property type="entry name" value="Isoprenoid_synthase_dom_sf"/>
</dbReference>
<evidence type="ECO:0000256" key="3">
    <source>
        <dbReference type="ARBA" id="ARBA00022679"/>
    </source>
</evidence>
<dbReference type="EMBL" id="FNRJ01000009">
    <property type="protein sequence ID" value="SEA88228.1"/>
    <property type="molecule type" value="Genomic_DNA"/>
</dbReference>
<evidence type="ECO:0000256" key="5">
    <source>
        <dbReference type="ARBA" id="ARBA00022842"/>
    </source>
</evidence>
<protein>
    <submittedName>
        <fullName evidence="8">Farnesyl-diphosphate synthase</fullName>
    </submittedName>
</protein>
<gene>
    <name evidence="8" type="ORF">SAMN02745729_10961</name>
</gene>
<evidence type="ECO:0000256" key="4">
    <source>
        <dbReference type="ARBA" id="ARBA00022723"/>
    </source>
</evidence>
<dbReference type="GO" id="GO:0004659">
    <property type="term" value="F:prenyltransferase activity"/>
    <property type="evidence" value="ECO:0007669"/>
    <property type="project" value="InterPro"/>
</dbReference>
<evidence type="ECO:0000313" key="8">
    <source>
        <dbReference type="EMBL" id="SEA88228.1"/>
    </source>
</evidence>
<dbReference type="Pfam" id="PF00348">
    <property type="entry name" value="polyprenyl_synt"/>
    <property type="match status" value="1"/>
</dbReference>
<dbReference type="PANTHER" id="PTHR43281:SF1">
    <property type="entry name" value="FARNESYL DIPHOSPHATE SYNTHASE"/>
    <property type="match status" value="1"/>
</dbReference>
<keyword evidence="5" id="KW-0460">Magnesium</keyword>
<evidence type="ECO:0000256" key="7">
    <source>
        <dbReference type="RuleBase" id="RU004466"/>
    </source>
</evidence>
<dbReference type="PROSITE" id="PS00444">
    <property type="entry name" value="POLYPRENYL_SYNTHASE_2"/>
    <property type="match status" value="1"/>
</dbReference>